<accession>A0AAV4QQ04</accession>
<dbReference type="EMBL" id="BPLR01006511">
    <property type="protein sequence ID" value="GIY10359.1"/>
    <property type="molecule type" value="Genomic_DNA"/>
</dbReference>
<proteinExistence type="predicted"/>
<protein>
    <submittedName>
        <fullName evidence="2">Uncharacterized protein</fullName>
    </submittedName>
</protein>
<evidence type="ECO:0000313" key="3">
    <source>
        <dbReference type="Proteomes" id="UP001054945"/>
    </source>
</evidence>
<comment type="caution">
    <text evidence="2">The sequence shown here is derived from an EMBL/GenBank/DDBJ whole genome shotgun (WGS) entry which is preliminary data.</text>
</comment>
<dbReference type="AlphaFoldDB" id="A0AAV4QQ04"/>
<name>A0AAV4QQ04_CAEEX</name>
<evidence type="ECO:0000256" key="1">
    <source>
        <dbReference type="SAM" id="Phobius"/>
    </source>
</evidence>
<organism evidence="2 3">
    <name type="scientific">Caerostris extrusa</name>
    <name type="common">Bark spider</name>
    <name type="synonym">Caerostris bankana</name>
    <dbReference type="NCBI Taxonomy" id="172846"/>
    <lineage>
        <taxon>Eukaryota</taxon>
        <taxon>Metazoa</taxon>
        <taxon>Ecdysozoa</taxon>
        <taxon>Arthropoda</taxon>
        <taxon>Chelicerata</taxon>
        <taxon>Arachnida</taxon>
        <taxon>Araneae</taxon>
        <taxon>Araneomorphae</taxon>
        <taxon>Entelegynae</taxon>
        <taxon>Araneoidea</taxon>
        <taxon>Araneidae</taxon>
        <taxon>Caerostris</taxon>
    </lineage>
</organism>
<reference evidence="2 3" key="1">
    <citation type="submission" date="2021-06" db="EMBL/GenBank/DDBJ databases">
        <title>Caerostris extrusa draft genome.</title>
        <authorList>
            <person name="Kono N."/>
            <person name="Arakawa K."/>
        </authorList>
    </citation>
    <scope>NUCLEOTIDE SEQUENCE [LARGE SCALE GENOMIC DNA]</scope>
</reference>
<keyword evidence="1" id="KW-0472">Membrane</keyword>
<dbReference type="Proteomes" id="UP001054945">
    <property type="component" value="Unassembled WGS sequence"/>
</dbReference>
<keyword evidence="1" id="KW-1133">Transmembrane helix</keyword>
<gene>
    <name evidence="2" type="ORF">CEXT_602141</name>
</gene>
<feature type="transmembrane region" description="Helical" evidence="1">
    <location>
        <begin position="26"/>
        <end position="45"/>
    </location>
</feature>
<sequence length="76" mass="8525">MSENGTYQANITPPLYPLSELHKARLLWSIHLTALVIRFYVLFNVQVVIERRILKHGQVSIVHKSSGVGAGERSIA</sequence>
<keyword evidence="3" id="KW-1185">Reference proteome</keyword>
<keyword evidence="1" id="KW-0812">Transmembrane</keyword>
<evidence type="ECO:0000313" key="2">
    <source>
        <dbReference type="EMBL" id="GIY10359.1"/>
    </source>
</evidence>